<dbReference type="InterPro" id="IPR008278">
    <property type="entry name" value="4-PPantetheinyl_Trfase_dom"/>
</dbReference>
<evidence type="ECO:0000259" key="14">
    <source>
        <dbReference type="Pfam" id="PF17837"/>
    </source>
</evidence>
<name>A0ABS4DV37_9HYPH</name>
<evidence type="ECO:0000259" key="13">
    <source>
        <dbReference type="Pfam" id="PF01648"/>
    </source>
</evidence>
<dbReference type="InterPro" id="IPR037143">
    <property type="entry name" value="4-PPantetheinyl_Trfase_dom_sf"/>
</dbReference>
<dbReference type="PRINTS" id="PR01399">
    <property type="entry name" value="ENTSNTHTASED"/>
</dbReference>
<feature type="region of interest" description="Disordered" evidence="12">
    <location>
        <begin position="244"/>
        <end position="263"/>
    </location>
</feature>
<accession>A0ABS4DV37</accession>
<evidence type="ECO:0000256" key="8">
    <source>
        <dbReference type="ARBA" id="ARBA00029894"/>
    </source>
</evidence>
<comment type="function">
    <text evidence="1">Involved in the biosynthesis of the siderophore enterobactin (enterochelin), which is a macrocyclic trimeric lactone of N-(2,3-dihydroxybenzoyl)-serine. The serine trilactone serves as a scaffolding for the three catechol functionalities that provide hexadentate coordination for the tightly ligated iron(2+) atoms. Plays an essential role in the assembly of the enterobactin by catalyzing the transfer of the 4'-phosphopantetheine (Ppant) moiety from coenzyme A to the apo-domains of both EntB (ArCP domain) and EntF (PCP domain) to yield their holo-forms which make them competent for the activation of 2,3-dihydroxybenzoate (DHB) and L-serine, respectively.</text>
</comment>
<sequence>MATQAGEVADRSEEGLAFGRLETVWPWGDPDCGCHCVATSFGRTGDVGEPHDIPLPPALLGAVPRRRAEYIAGRRCARAALRRSTGIDSIPGMGRDRAPLWPRGIVGSISHSGDRAIAITGRAQQFAGLGIDLEKLLDIETAGEIAGHVLTADERKRSGPAPDPFAVTLAFSAKESLFKALYPQIGCMFYCDAAELVAWDSGGHGLLALTTDLSPGWRQGARISFRFCHYGGQVLTRVSIPSRAADQTGRPGASWPVRSTYSL</sequence>
<dbReference type="SUPFAM" id="SSF56214">
    <property type="entry name" value="4'-phosphopantetheinyl transferase"/>
    <property type="match status" value="1"/>
</dbReference>
<evidence type="ECO:0000256" key="2">
    <source>
        <dbReference type="ARBA" id="ARBA00004993"/>
    </source>
</evidence>
<dbReference type="GO" id="GO:0016740">
    <property type="term" value="F:transferase activity"/>
    <property type="evidence" value="ECO:0007669"/>
    <property type="project" value="UniProtKB-KW"/>
</dbReference>
<evidence type="ECO:0000256" key="6">
    <source>
        <dbReference type="ARBA" id="ARBA00022679"/>
    </source>
</evidence>
<comment type="subunit">
    <text evidence="4">EntB, EntD, EntE, and EntF form a multienzyme complex called enterobactin synthase.</text>
</comment>
<keyword evidence="7" id="KW-0259">Enterobactin biosynthesis</keyword>
<comment type="catalytic activity">
    <reaction evidence="11">
        <text>apo-[peptidyl-carrier protein] + CoA = holo-[peptidyl-carrier protein] + adenosine 3',5'-bisphosphate + H(+)</text>
        <dbReference type="Rhea" id="RHEA:46228"/>
        <dbReference type="Rhea" id="RHEA-COMP:11479"/>
        <dbReference type="Rhea" id="RHEA-COMP:11480"/>
        <dbReference type="ChEBI" id="CHEBI:15378"/>
        <dbReference type="ChEBI" id="CHEBI:29999"/>
        <dbReference type="ChEBI" id="CHEBI:57287"/>
        <dbReference type="ChEBI" id="CHEBI:58343"/>
        <dbReference type="ChEBI" id="CHEBI:64479"/>
    </reaction>
</comment>
<reference evidence="15 16" key="1">
    <citation type="submission" date="2021-03" db="EMBL/GenBank/DDBJ databases">
        <title>Genomic Encyclopedia of Type Strains, Phase IV (KMG-IV): sequencing the most valuable type-strain genomes for metagenomic binning, comparative biology and taxonomic classification.</title>
        <authorList>
            <person name="Goeker M."/>
        </authorList>
    </citation>
    <scope>NUCLEOTIDE SEQUENCE [LARGE SCALE GENOMIC DNA]</scope>
    <source>
        <strain evidence="15 16">DSM 21600</strain>
    </source>
</reference>
<evidence type="ECO:0000256" key="3">
    <source>
        <dbReference type="ARBA" id="ARBA00008342"/>
    </source>
</evidence>
<comment type="caution">
    <text evidence="15">The sequence shown here is derived from an EMBL/GenBank/DDBJ whole genome shotgun (WGS) entry which is preliminary data.</text>
</comment>
<evidence type="ECO:0000256" key="10">
    <source>
        <dbReference type="ARBA" id="ARBA00049176"/>
    </source>
</evidence>
<evidence type="ECO:0000256" key="11">
    <source>
        <dbReference type="ARBA" id="ARBA00049191"/>
    </source>
</evidence>
<proteinExistence type="inferred from homology"/>
<dbReference type="RefSeq" id="WP_209942729.1">
    <property type="nucleotide sequence ID" value="NZ_JAGGJU010000002.1"/>
</dbReference>
<dbReference type="InterPro" id="IPR041354">
    <property type="entry name" value="4PPT_N"/>
</dbReference>
<keyword evidence="16" id="KW-1185">Reference proteome</keyword>
<evidence type="ECO:0000256" key="9">
    <source>
        <dbReference type="ARBA" id="ARBA00031996"/>
    </source>
</evidence>
<evidence type="ECO:0000256" key="7">
    <source>
        <dbReference type="ARBA" id="ARBA00023191"/>
    </source>
</evidence>
<comment type="catalytic activity">
    <reaction evidence="10">
        <text>apo-[aryl-carrier protein] + CoA = holo-[aryl-carrier protein] + adenosine 3',5'-bisphosphate + H(+)</text>
        <dbReference type="Rhea" id="RHEA:48404"/>
        <dbReference type="Rhea" id="RHEA-COMP:15903"/>
        <dbReference type="Rhea" id="RHEA-COMP:17557"/>
        <dbReference type="ChEBI" id="CHEBI:15378"/>
        <dbReference type="ChEBI" id="CHEBI:29999"/>
        <dbReference type="ChEBI" id="CHEBI:57287"/>
        <dbReference type="ChEBI" id="CHEBI:58343"/>
        <dbReference type="ChEBI" id="CHEBI:64479"/>
    </reaction>
</comment>
<evidence type="ECO:0000256" key="12">
    <source>
        <dbReference type="SAM" id="MobiDB-lite"/>
    </source>
</evidence>
<dbReference type="PANTHER" id="PTHR38096">
    <property type="entry name" value="ENTEROBACTIN SYNTHASE COMPONENT D"/>
    <property type="match status" value="1"/>
</dbReference>
<feature type="domain" description="4'-phosphopantetheinyl transferase" evidence="13">
    <location>
        <begin position="128"/>
        <end position="215"/>
    </location>
</feature>
<keyword evidence="6 15" id="KW-0808">Transferase</keyword>
<evidence type="ECO:0000256" key="5">
    <source>
        <dbReference type="ARBA" id="ARBA00019087"/>
    </source>
</evidence>
<feature type="domain" description="4'-phosphopantetheinyl transferase N-terminal" evidence="14">
    <location>
        <begin position="61"/>
        <end position="120"/>
    </location>
</feature>
<protein>
    <recommendedName>
        <fullName evidence="5">Enterobactin synthase component D</fullName>
    </recommendedName>
    <alternativeName>
        <fullName evidence="8">4'-phosphopantetheinyl transferase EntD</fullName>
    </alternativeName>
    <alternativeName>
        <fullName evidence="9">Enterochelin synthase D</fullName>
    </alternativeName>
</protein>
<comment type="pathway">
    <text evidence="2">Siderophore biosynthesis; enterobactin biosynthesis.</text>
</comment>
<evidence type="ECO:0000256" key="4">
    <source>
        <dbReference type="ARBA" id="ARBA00011503"/>
    </source>
</evidence>
<evidence type="ECO:0000256" key="1">
    <source>
        <dbReference type="ARBA" id="ARBA00003937"/>
    </source>
</evidence>
<dbReference type="Pfam" id="PF17837">
    <property type="entry name" value="4PPT_N"/>
    <property type="match status" value="1"/>
</dbReference>
<dbReference type="InterPro" id="IPR003542">
    <property type="entry name" value="Enbac_synth_compD-like"/>
</dbReference>
<dbReference type="PANTHER" id="PTHR38096:SF1">
    <property type="entry name" value="ENTEROBACTIN SYNTHASE COMPONENT D"/>
    <property type="match status" value="1"/>
</dbReference>
<dbReference type="Proteomes" id="UP000759443">
    <property type="component" value="Unassembled WGS sequence"/>
</dbReference>
<organism evidence="15 16">
    <name type="scientific">Rhizobium halophytocola</name>
    <dbReference type="NCBI Taxonomy" id="735519"/>
    <lineage>
        <taxon>Bacteria</taxon>
        <taxon>Pseudomonadati</taxon>
        <taxon>Pseudomonadota</taxon>
        <taxon>Alphaproteobacteria</taxon>
        <taxon>Hyphomicrobiales</taxon>
        <taxon>Rhizobiaceae</taxon>
        <taxon>Rhizobium/Agrobacterium group</taxon>
        <taxon>Rhizobium</taxon>
    </lineage>
</organism>
<evidence type="ECO:0000313" key="15">
    <source>
        <dbReference type="EMBL" id="MBP1849556.1"/>
    </source>
</evidence>
<evidence type="ECO:0000313" key="16">
    <source>
        <dbReference type="Proteomes" id="UP000759443"/>
    </source>
</evidence>
<dbReference type="EMBL" id="JAGGJU010000002">
    <property type="protein sequence ID" value="MBP1849556.1"/>
    <property type="molecule type" value="Genomic_DNA"/>
</dbReference>
<comment type="similarity">
    <text evidence="3">Belongs to the P-Pant transferase superfamily. EntD family.</text>
</comment>
<gene>
    <name evidence="15" type="ORF">J2Z17_000977</name>
</gene>
<dbReference type="Pfam" id="PF01648">
    <property type="entry name" value="ACPS"/>
    <property type="match status" value="1"/>
</dbReference>